<feature type="domain" description="VOC" evidence="16">
    <location>
        <begin position="5"/>
        <end position="118"/>
    </location>
</feature>
<evidence type="ECO:0000256" key="15">
    <source>
        <dbReference type="RuleBase" id="RU000683"/>
    </source>
</evidence>
<comment type="subunit">
    <text evidence="4">Homotetramer.</text>
</comment>
<name>A0ABP4W0W3_9MICO</name>
<comment type="catalytic activity">
    <reaction evidence="1">
        <text>catechol + O2 = (2Z,4E)-2-hydroxy-6-oxohexa-2,4-dienoate + H(+)</text>
        <dbReference type="Rhea" id="RHEA:17337"/>
        <dbReference type="ChEBI" id="CHEBI:15378"/>
        <dbReference type="ChEBI" id="CHEBI:15379"/>
        <dbReference type="ChEBI" id="CHEBI:18135"/>
        <dbReference type="ChEBI" id="CHEBI:71198"/>
        <dbReference type="EC" id="1.13.11.2"/>
    </reaction>
</comment>
<comment type="caution">
    <text evidence="17">The sequence shown here is derived from an EMBL/GenBank/DDBJ whole genome shotgun (WGS) entry which is preliminary data.</text>
</comment>
<dbReference type="InterPro" id="IPR017624">
    <property type="entry name" value="Catechol_2-3_dOase"/>
</dbReference>
<dbReference type="Proteomes" id="UP001501475">
    <property type="component" value="Unassembled WGS sequence"/>
</dbReference>
<keyword evidence="9 15" id="KW-0058">Aromatic hydrocarbons catabolism</keyword>
<evidence type="ECO:0000256" key="9">
    <source>
        <dbReference type="ARBA" id="ARBA00022797"/>
    </source>
</evidence>
<dbReference type="NCBIfam" id="TIGR03211">
    <property type="entry name" value="catechol_2_3"/>
    <property type="match status" value="1"/>
</dbReference>
<dbReference type="Gene3D" id="3.10.180.10">
    <property type="entry name" value="2,3-Dihydroxybiphenyl 1,2-Dioxygenase, domain 1"/>
    <property type="match status" value="2"/>
</dbReference>
<keyword evidence="8" id="KW-0677">Repeat</keyword>
<evidence type="ECO:0000256" key="7">
    <source>
        <dbReference type="ARBA" id="ARBA00022723"/>
    </source>
</evidence>
<evidence type="ECO:0000256" key="3">
    <source>
        <dbReference type="ARBA" id="ARBA00008784"/>
    </source>
</evidence>
<dbReference type="Pfam" id="PF22247">
    <property type="entry name" value="Diox-like_N"/>
    <property type="match status" value="1"/>
</dbReference>
<dbReference type="Pfam" id="PF00903">
    <property type="entry name" value="Glyoxalase"/>
    <property type="match status" value="1"/>
</dbReference>
<organism evidence="17 18">
    <name type="scientific">Nostocoides vanveenii</name>
    <dbReference type="NCBI Taxonomy" id="330835"/>
    <lineage>
        <taxon>Bacteria</taxon>
        <taxon>Bacillati</taxon>
        <taxon>Actinomycetota</taxon>
        <taxon>Actinomycetes</taxon>
        <taxon>Micrococcales</taxon>
        <taxon>Intrasporangiaceae</taxon>
        <taxon>Nostocoides</taxon>
    </lineage>
</organism>
<keyword evidence="18" id="KW-1185">Reference proteome</keyword>
<keyword evidence="12 15" id="KW-0408">Iron</keyword>
<dbReference type="InterPro" id="IPR029068">
    <property type="entry name" value="Glyas_Bleomycin-R_OHBP_Dase"/>
</dbReference>
<evidence type="ECO:0000256" key="6">
    <source>
        <dbReference type="ARBA" id="ARBA00022190"/>
    </source>
</evidence>
<accession>A0ABP4W0W3</accession>
<evidence type="ECO:0000256" key="4">
    <source>
        <dbReference type="ARBA" id="ARBA00011881"/>
    </source>
</evidence>
<dbReference type="RefSeq" id="WP_344060682.1">
    <property type="nucleotide sequence ID" value="NZ_BAAAPN010000003.1"/>
</dbReference>
<dbReference type="PROSITE" id="PS51819">
    <property type="entry name" value="VOC"/>
    <property type="match status" value="2"/>
</dbReference>
<evidence type="ECO:0000256" key="13">
    <source>
        <dbReference type="ARBA" id="ARBA00030369"/>
    </source>
</evidence>
<keyword evidence="7" id="KW-0479">Metal-binding</keyword>
<reference evidence="18" key="1">
    <citation type="journal article" date="2019" name="Int. J. Syst. Evol. Microbiol.">
        <title>The Global Catalogue of Microorganisms (GCM) 10K type strain sequencing project: providing services to taxonomists for standard genome sequencing and annotation.</title>
        <authorList>
            <consortium name="The Broad Institute Genomics Platform"/>
            <consortium name="The Broad Institute Genome Sequencing Center for Infectious Disease"/>
            <person name="Wu L."/>
            <person name="Ma J."/>
        </authorList>
    </citation>
    <scope>NUCLEOTIDE SEQUENCE [LARGE SCALE GENOMIC DNA]</scope>
    <source>
        <strain evidence="18">JCM 15591</strain>
    </source>
</reference>
<evidence type="ECO:0000256" key="11">
    <source>
        <dbReference type="ARBA" id="ARBA00023002"/>
    </source>
</evidence>
<comment type="similarity">
    <text evidence="3 15">Belongs to the extradiol ring-cleavage dioxygenase family.</text>
</comment>
<dbReference type="InterPro" id="IPR000486">
    <property type="entry name" value="Xdiol_ring_cleave_dOase_1/2"/>
</dbReference>
<evidence type="ECO:0000256" key="14">
    <source>
        <dbReference type="ARBA" id="ARBA00031146"/>
    </source>
</evidence>
<feature type="domain" description="VOC" evidence="16">
    <location>
        <begin position="145"/>
        <end position="267"/>
    </location>
</feature>
<dbReference type="InterPro" id="IPR054560">
    <property type="entry name" value="XylE-like_N"/>
</dbReference>
<evidence type="ECO:0000256" key="12">
    <source>
        <dbReference type="ARBA" id="ARBA00023004"/>
    </source>
</evidence>
<dbReference type="InterPro" id="IPR037523">
    <property type="entry name" value="VOC_core"/>
</dbReference>
<dbReference type="InterPro" id="IPR004360">
    <property type="entry name" value="Glyas_Fos-R_dOase_dom"/>
</dbReference>
<evidence type="ECO:0000313" key="18">
    <source>
        <dbReference type="Proteomes" id="UP001501475"/>
    </source>
</evidence>
<evidence type="ECO:0000256" key="1">
    <source>
        <dbReference type="ARBA" id="ARBA00000163"/>
    </source>
</evidence>
<evidence type="ECO:0000256" key="2">
    <source>
        <dbReference type="ARBA" id="ARBA00001954"/>
    </source>
</evidence>
<sequence length="305" mass="34503">MAVMRMGYVHARVTDLAEAKNHYANTLGLYETLAEDGKVYYKAWDEWDHHSVVLEEGGVGVVKFGFKVEYESDIDLIEKKAQDFGLTVERMSKGENPEVSDGIRFIAPSEHVFEVYHGQTLIGTEVGTHNPDAFPRHLVGVGVPARDHALILAEDVRTMENMFGAVFDFFPTERVQTDLEDKDAHFIASWMTANNQIHQIAVLEGPQAKFHHFAFKLGDWTEVGRAGDIFAMDDVPIDIGPTRHGITRGQTIYFFDPSGNRNEVFAGGYPAYRDRPINKWTPDQIAKGTFYHARELNERFTSVYT</sequence>
<dbReference type="EMBL" id="BAAAPN010000003">
    <property type="protein sequence ID" value="GAA1744499.1"/>
    <property type="molecule type" value="Genomic_DNA"/>
</dbReference>
<evidence type="ECO:0000256" key="10">
    <source>
        <dbReference type="ARBA" id="ARBA00022964"/>
    </source>
</evidence>
<dbReference type="PROSITE" id="PS00082">
    <property type="entry name" value="EXTRADIOL_DIOXYGENAS"/>
    <property type="match status" value="1"/>
</dbReference>
<evidence type="ECO:0000313" key="17">
    <source>
        <dbReference type="EMBL" id="GAA1744499.1"/>
    </source>
</evidence>
<gene>
    <name evidence="17" type="ORF">GCM10009810_01430</name>
</gene>
<keyword evidence="11 15" id="KW-0560">Oxidoreductase</keyword>
<keyword evidence="10 15" id="KW-0223">Dioxygenase</keyword>
<evidence type="ECO:0000256" key="5">
    <source>
        <dbReference type="ARBA" id="ARBA00013117"/>
    </source>
</evidence>
<evidence type="ECO:0000259" key="16">
    <source>
        <dbReference type="PROSITE" id="PS51819"/>
    </source>
</evidence>
<comment type="cofactor">
    <cofactor evidence="2 15">
        <name>Fe(2+)</name>
        <dbReference type="ChEBI" id="CHEBI:29033"/>
    </cofactor>
</comment>
<evidence type="ECO:0000256" key="8">
    <source>
        <dbReference type="ARBA" id="ARBA00022737"/>
    </source>
</evidence>
<dbReference type="SUPFAM" id="SSF54593">
    <property type="entry name" value="Glyoxalase/Bleomycin resistance protein/Dihydroxybiphenyl dioxygenase"/>
    <property type="match status" value="1"/>
</dbReference>
<dbReference type="EC" id="1.13.11.2" evidence="5"/>
<protein>
    <recommendedName>
        <fullName evidence="6">Metapyrocatechase</fullName>
        <ecNumber evidence="5">1.13.11.2</ecNumber>
    </recommendedName>
    <alternativeName>
        <fullName evidence="14">CatO2ase</fullName>
    </alternativeName>
    <alternativeName>
        <fullName evidence="13">Catechol 2,3-dioxygenase</fullName>
    </alternativeName>
</protein>
<proteinExistence type="inferred from homology"/>